<organism evidence="1 2">
    <name type="scientific">Thermostichus vulcanus str. 'Rupite'</name>
    <dbReference type="NCBI Taxonomy" id="2813851"/>
    <lineage>
        <taxon>Bacteria</taxon>
        <taxon>Bacillati</taxon>
        <taxon>Cyanobacteriota</taxon>
        <taxon>Cyanophyceae</taxon>
        <taxon>Thermostichales</taxon>
        <taxon>Thermostichaceae</taxon>
        <taxon>Thermostichus</taxon>
    </lineage>
</organism>
<protein>
    <submittedName>
        <fullName evidence="1">Uncharacterized protein</fullName>
    </submittedName>
</protein>
<dbReference type="EMBL" id="JAFIRA010000036">
    <property type="protein sequence ID" value="MCJ2543758.1"/>
    <property type="molecule type" value="Genomic_DNA"/>
</dbReference>
<proteinExistence type="predicted"/>
<reference evidence="1" key="1">
    <citation type="submission" date="2021-02" db="EMBL/GenBank/DDBJ databases">
        <title>The CRISPR/cas machinery reduction and long-range gene transfer in the hot spring cyanobacterium Synechococcus.</title>
        <authorList>
            <person name="Dvorak P."/>
            <person name="Jahodarova E."/>
            <person name="Hasler P."/>
            <person name="Poulickova A."/>
        </authorList>
    </citation>
    <scope>NUCLEOTIDE SEQUENCE</scope>
    <source>
        <strain evidence="1">Rupite</strain>
    </source>
</reference>
<dbReference type="Proteomes" id="UP000830835">
    <property type="component" value="Unassembled WGS sequence"/>
</dbReference>
<keyword evidence="2" id="KW-1185">Reference proteome</keyword>
<comment type="caution">
    <text evidence="1">The sequence shown here is derived from an EMBL/GenBank/DDBJ whole genome shotgun (WGS) entry which is preliminary data.</text>
</comment>
<name>A0ABT0CD89_THEVL</name>
<evidence type="ECO:0000313" key="2">
    <source>
        <dbReference type="Proteomes" id="UP000830835"/>
    </source>
</evidence>
<accession>A0ABT0CD89</accession>
<sequence length="105" mass="11639">MKISRVISFIAAKFKVSPEQIEAARVVLHKPPALLAVLKSIPPLPKEVLQDPSLVYSYPAAFIQWSKCMHGLADWDTVPVLSYADYVAQMELAFMPTDIAVSNHS</sequence>
<gene>
    <name evidence="1" type="ORF">JX360_12720</name>
</gene>
<evidence type="ECO:0000313" key="1">
    <source>
        <dbReference type="EMBL" id="MCJ2543758.1"/>
    </source>
</evidence>
<dbReference type="RefSeq" id="WP_244351554.1">
    <property type="nucleotide sequence ID" value="NZ_JAFIRA010000036.1"/>
</dbReference>